<dbReference type="STRING" id="945553.A0A0D2KPB3"/>
<name>A0A0D2KPB3_HYPSF</name>
<evidence type="ECO:0008006" key="3">
    <source>
        <dbReference type="Google" id="ProtNLM"/>
    </source>
</evidence>
<dbReference type="OrthoDB" id="2745898at2759"/>
<organism evidence="1 2">
    <name type="scientific">Hypholoma sublateritium (strain FD-334 SS-4)</name>
    <dbReference type="NCBI Taxonomy" id="945553"/>
    <lineage>
        <taxon>Eukaryota</taxon>
        <taxon>Fungi</taxon>
        <taxon>Dikarya</taxon>
        <taxon>Basidiomycota</taxon>
        <taxon>Agaricomycotina</taxon>
        <taxon>Agaricomycetes</taxon>
        <taxon>Agaricomycetidae</taxon>
        <taxon>Agaricales</taxon>
        <taxon>Agaricineae</taxon>
        <taxon>Strophariaceae</taxon>
        <taxon>Hypholoma</taxon>
    </lineage>
</organism>
<sequence length="328" mass="37684">MPQHKELPFDVLEKIIDTIGADDTPMSNNLKPFSLTCKSLLHSCRKHIFKTIIIGLPVRMDDIDEDELDDDRDLVSREIPPSRLCWLMSTQPQFSEYVRVFKFGVSGDPSTYCIDNPDFSRVLRRFTQLQSFTLDVQYDSGHEENVVEWADIPRPIQDTILFLVRLPTLTSLTMRNQRIPLFRIELADNLHCLRIDDVAIPEEENGPMSFSDRIEPIVLHEYSAGYSCVDTTSAILKAGLPDNRDAFDFSELRHLRADIYSFPEDVDAARDVISRTAQLRTLALTSEAALLYQIRQRANTSLHSPHQPWVLCPVLRRPHHVPQYTHAD</sequence>
<proteinExistence type="predicted"/>
<protein>
    <recommendedName>
        <fullName evidence="3">F-box domain-containing protein</fullName>
    </recommendedName>
</protein>
<dbReference type="Proteomes" id="UP000054270">
    <property type="component" value="Unassembled WGS sequence"/>
</dbReference>
<gene>
    <name evidence="1" type="ORF">HYPSUDRAFT_293388</name>
</gene>
<dbReference type="EMBL" id="KN817621">
    <property type="protein sequence ID" value="KJA16462.1"/>
    <property type="molecule type" value="Genomic_DNA"/>
</dbReference>
<evidence type="ECO:0000313" key="1">
    <source>
        <dbReference type="EMBL" id="KJA16462.1"/>
    </source>
</evidence>
<keyword evidence="2" id="KW-1185">Reference proteome</keyword>
<dbReference type="AlphaFoldDB" id="A0A0D2KPB3"/>
<reference evidence="2" key="1">
    <citation type="submission" date="2014-04" db="EMBL/GenBank/DDBJ databases">
        <title>Evolutionary Origins and Diversification of the Mycorrhizal Mutualists.</title>
        <authorList>
            <consortium name="DOE Joint Genome Institute"/>
            <consortium name="Mycorrhizal Genomics Consortium"/>
            <person name="Kohler A."/>
            <person name="Kuo A."/>
            <person name="Nagy L.G."/>
            <person name="Floudas D."/>
            <person name="Copeland A."/>
            <person name="Barry K.W."/>
            <person name="Cichocki N."/>
            <person name="Veneault-Fourrey C."/>
            <person name="LaButti K."/>
            <person name="Lindquist E.A."/>
            <person name="Lipzen A."/>
            <person name="Lundell T."/>
            <person name="Morin E."/>
            <person name="Murat C."/>
            <person name="Riley R."/>
            <person name="Ohm R."/>
            <person name="Sun H."/>
            <person name="Tunlid A."/>
            <person name="Henrissat B."/>
            <person name="Grigoriev I.V."/>
            <person name="Hibbett D.S."/>
            <person name="Martin F."/>
        </authorList>
    </citation>
    <scope>NUCLEOTIDE SEQUENCE [LARGE SCALE GENOMIC DNA]</scope>
    <source>
        <strain evidence="2">FD-334 SS-4</strain>
    </source>
</reference>
<evidence type="ECO:0000313" key="2">
    <source>
        <dbReference type="Proteomes" id="UP000054270"/>
    </source>
</evidence>
<accession>A0A0D2KPB3</accession>